<gene>
    <name evidence="2" type="ORF">Mal64_27230</name>
</gene>
<dbReference type="OrthoDB" id="9767858at2"/>
<name>A0A5C5ZJ85_9BACT</name>
<dbReference type="EMBL" id="SJPQ01000003">
    <property type="protein sequence ID" value="TWT87185.1"/>
    <property type="molecule type" value="Genomic_DNA"/>
</dbReference>
<protein>
    <recommendedName>
        <fullName evidence="1">DUF4132 domain-containing protein</fullName>
    </recommendedName>
</protein>
<keyword evidence="3" id="KW-1185">Reference proteome</keyword>
<dbReference type="Pfam" id="PF13646">
    <property type="entry name" value="HEAT_2"/>
    <property type="match status" value="1"/>
</dbReference>
<dbReference type="Pfam" id="PF13569">
    <property type="entry name" value="DUF4132"/>
    <property type="match status" value="1"/>
</dbReference>
<sequence>MAILFGGSKLKNPDRLSKEALAAIRAEAASLPGCDKKTAAQVVRYVVDDEDAGVLQVVSQPKQRGNLPLILFSPSHSHHDKKARARRIALITHCSDAPPGVWMRMGHVFKAVNGSSTPSGDNPPEWLPNLISQMCGFLRFLSDHERNSVPELPIALFERILKAAELPPDLLVHGLIVEDDARNWKWYSAQYDMQRLGGWSDHLAKHQPTVRGILSEGKAGQRVHAIANLKKVDYEFEPIFDVLVAIATGPAKSARAAAAEILQGYDVSAHTLVEQVLREGSAAERNEAAQLAWRLDGEGARRLLESHAEGESSDRVKQTIARLLSAPVVTEAPADGPVVELPPLEVETGVVELPEEARAGLSAYLRSEYERAYKDYEQALERWNAATKRPRWYTKPSAPAEMSDKAIAKIVAFVEGRQEKPPKRLELRWHDRQPLGDWLAPPAVKLIHVVRLANAFGNLNTNHQGDLSWHDQHDLEAYRERSGRSFGLRELDAAVATLKNSRPGFLAAAYLGNNNRYIRFCDWEPEAIWPAFADCLNELRPYLASSPPRTGDYQDYDYWWSEKRRNAFRVLASFPNVPPEFVPQLWDLALGESKTVRPLAQTALASLSDKAEKIVVALADGKQAVRASAADWLGQLGDPTAIEPLKKAYAKEKQDLVKGAMLTALEALGADISEYFDRKKLLAEAIKGLAKPRPKGLAWFKIEALPAVHWADNGKSVPPEILEWWAVQSVRLKTATPGPLLRRYLALCRRDEAAELAKRVLQVWIAQDTRSLSMEEASSRARQESQQLWAQYGNRDGWFKDHYQKEENLYQERLRHYTTECLGSASGEKGLLAITAAAGDADCAKICEQYLRKWYGHRVSQCKSLLETLAWIDDPLAIQVLLSIANRFRTKSLRKEAETHVAAIAEREGWTLDQLADRTLPDGGFERELDESGEPLGHEAVMELDYGPRKFHVRLGEALQPVIVRDDGKEVKSLPAPAKNDDEEMAKAAKKQFSKAKKTVKEVVKRQTERLYEALCTQRAWRGDEWRRYLADHPIAGPLCGRVVWAAFEPSSDSDEHPAPLGCFRPLEDGTLTDEQDAEFQLSDGAVVRLAHACNTDAATAETWDRHLKDYDVTPLFRQFGRSVYQLPEELIKQTELTDFEGHCLTTFQLRGKATKAGFARGQAEDGGCFMEYRKRFPSLELEAVLGFTGSMLPEEDVAAALTALYFVKTKNDGREQHSWRQDKVLLGKVPPVLLSECRYDVEQIASAGTGYDPEWRTKSYFG</sequence>
<dbReference type="SMART" id="SM00567">
    <property type="entry name" value="EZ_HEAT"/>
    <property type="match status" value="1"/>
</dbReference>
<dbReference type="SUPFAM" id="SSF48371">
    <property type="entry name" value="ARM repeat"/>
    <property type="match status" value="1"/>
</dbReference>
<evidence type="ECO:0000313" key="2">
    <source>
        <dbReference type="EMBL" id="TWT87185.1"/>
    </source>
</evidence>
<evidence type="ECO:0000313" key="3">
    <source>
        <dbReference type="Proteomes" id="UP000315440"/>
    </source>
</evidence>
<dbReference type="Gene3D" id="1.25.10.10">
    <property type="entry name" value="Leucine-rich Repeat Variant"/>
    <property type="match status" value="1"/>
</dbReference>
<proteinExistence type="predicted"/>
<dbReference type="InterPro" id="IPR025406">
    <property type="entry name" value="DUF4132"/>
</dbReference>
<dbReference type="InterPro" id="IPR004155">
    <property type="entry name" value="PBS_lyase_HEAT"/>
</dbReference>
<feature type="domain" description="DUF4132" evidence="1">
    <location>
        <begin position="968"/>
        <end position="1159"/>
    </location>
</feature>
<dbReference type="RefSeq" id="WP_146401100.1">
    <property type="nucleotide sequence ID" value="NZ_SJPQ01000003.1"/>
</dbReference>
<reference evidence="2 3" key="1">
    <citation type="submission" date="2019-02" db="EMBL/GenBank/DDBJ databases">
        <title>Deep-cultivation of Planctomycetes and their phenomic and genomic characterization uncovers novel biology.</title>
        <authorList>
            <person name="Wiegand S."/>
            <person name="Jogler M."/>
            <person name="Boedeker C."/>
            <person name="Pinto D."/>
            <person name="Vollmers J."/>
            <person name="Rivas-Marin E."/>
            <person name="Kohn T."/>
            <person name="Peeters S.H."/>
            <person name="Heuer A."/>
            <person name="Rast P."/>
            <person name="Oberbeckmann S."/>
            <person name="Bunk B."/>
            <person name="Jeske O."/>
            <person name="Meyerdierks A."/>
            <person name="Storesund J.E."/>
            <person name="Kallscheuer N."/>
            <person name="Luecker S."/>
            <person name="Lage O.M."/>
            <person name="Pohl T."/>
            <person name="Merkel B.J."/>
            <person name="Hornburger P."/>
            <person name="Mueller R.-W."/>
            <person name="Bruemmer F."/>
            <person name="Labrenz M."/>
            <person name="Spormann A.M."/>
            <person name="Op Den Camp H."/>
            <person name="Overmann J."/>
            <person name="Amann R."/>
            <person name="Jetten M.S.M."/>
            <person name="Mascher T."/>
            <person name="Medema M.H."/>
            <person name="Devos D.P."/>
            <person name="Kaster A.-K."/>
            <person name="Ovreas L."/>
            <person name="Rohde M."/>
            <person name="Galperin M.Y."/>
            <person name="Jogler C."/>
        </authorList>
    </citation>
    <scope>NUCLEOTIDE SEQUENCE [LARGE SCALE GENOMIC DNA]</scope>
    <source>
        <strain evidence="2 3">Mal64</strain>
    </source>
</reference>
<organism evidence="2 3">
    <name type="scientific">Pseudobythopirellula maris</name>
    <dbReference type="NCBI Taxonomy" id="2527991"/>
    <lineage>
        <taxon>Bacteria</taxon>
        <taxon>Pseudomonadati</taxon>
        <taxon>Planctomycetota</taxon>
        <taxon>Planctomycetia</taxon>
        <taxon>Pirellulales</taxon>
        <taxon>Lacipirellulaceae</taxon>
        <taxon>Pseudobythopirellula</taxon>
    </lineage>
</organism>
<accession>A0A5C5ZJ85</accession>
<comment type="caution">
    <text evidence="2">The sequence shown here is derived from an EMBL/GenBank/DDBJ whole genome shotgun (WGS) entry which is preliminary data.</text>
</comment>
<dbReference type="Proteomes" id="UP000315440">
    <property type="component" value="Unassembled WGS sequence"/>
</dbReference>
<dbReference type="InterPro" id="IPR016024">
    <property type="entry name" value="ARM-type_fold"/>
</dbReference>
<evidence type="ECO:0000259" key="1">
    <source>
        <dbReference type="Pfam" id="PF13569"/>
    </source>
</evidence>
<dbReference type="InterPro" id="IPR011989">
    <property type="entry name" value="ARM-like"/>
</dbReference>
<dbReference type="AlphaFoldDB" id="A0A5C5ZJ85"/>